<gene>
    <name evidence="2" type="ORF">ENV14_06590</name>
</gene>
<accession>A0A7C4BD16</accession>
<dbReference type="EMBL" id="DTFF01000054">
    <property type="protein sequence ID" value="HGI88035.1"/>
    <property type="molecule type" value="Genomic_DNA"/>
</dbReference>
<dbReference type="SUPFAM" id="SSF51658">
    <property type="entry name" value="Xylose isomerase-like"/>
    <property type="match status" value="1"/>
</dbReference>
<dbReference type="GO" id="GO:0016853">
    <property type="term" value="F:isomerase activity"/>
    <property type="evidence" value="ECO:0007669"/>
    <property type="project" value="UniProtKB-KW"/>
</dbReference>
<dbReference type="Gene3D" id="3.20.20.150">
    <property type="entry name" value="Divalent-metal-dependent TIM barrel enzymes"/>
    <property type="match status" value="1"/>
</dbReference>
<dbReference type="AlphaFoldDB" id="A0A7C4BD16"/>
<keyword evidence="2" id="KW-0413">Isomerase</keyword>
<comment type="caution">
    <text evidence="2">The sequence shown here is derived from an EMBL/GenBank/DDBJ whole genome shotgun (WGS) entry which is preliminary data.</text>
</comment>
<dbReference type="Pfam" id="PF01261">
    <property type="entry name" value="AP_endonuc_2"/>
    <property type="match status" value="1"/>
</dbReference>
<proteinExistence type="predicted"/>
<reference evidence="2" key="1">
    <citation type="journal article" date="2020" name="mSystems">
        <title>Genome- and Community-Level Interaction Insights into Carbon Utilization and Element Cycling Functions of Hydrothermarchaeota in Hydrothermal Sediment.</title>
        <authorList>
            <person name="Zhou Z."/>
            <person name="Liu Y."/>
            <person name="Xu W."/>
            <person name="Pan J."/>
            <person name="Luo Z.H."/>
            <person name="Li M."/>
        </authorList>
    </citation>
    <scope>NUCLEOTIDE SEQUENCE [LARGE SCALE GENOMIC DNA]</scope>
    <source>
        <strain evidence="2">SpSt-732</strain>
    </source>
</reference>
<name>A0A7C4BD16_9CREN</name>
<protein>
    <submittedName>
        <fullName evidence="2">Sugar phosphate isomerase/epimerase</fullName>
    </submittedName>
</protein>
<dbReference type="PANTHER" id="PTHR12110">
    <property type="entry name" value="HYDROXYPYRUVATE ISOMERASE"/>
    <property type="match status" value="1"/>
</dbReference>
<organism evidence="2">
    <name type="scientific">Ignisphaera aggregans</name>
    <dbReference type="NCBI Taxonomy" id="334771"/>
    <lineage>
        <taxon>Archaea</taxon>
        <taxon>Thermoproteota</taxon>
        <taxon>Thermoprotei</taxon>
        <taxon>Desulfurococcales</taxon>
        <taxon>Desulfurococcaceae</taxon>
        <taxon>Ignisphaera</taxon>
    </lineage>
</organism>
<evidence type="ECO:0000259" key="1">
    <source>
        <dbReference type="Pfam" id="PF01261"/>
    </source>
</evidence>
<dbReference type="InterPro" id="IPR013022">
    <property type="entry name" value="Xyl_isomerase-like_TIM-brl"/>
</dbReference>
<dbReference type="PANTHER" id="PTHR12110:SF21">
    <property type="entry name" value="XYLOSE ISOMERASE-LIKE TIM BARREL DOMAIN-CONTAINING PROTEIN"/>
    <property type="match status" value="1"/>
</dbReference>
<sequence length="370" mass="41355">MRLQNLGLLDKFTGFLEGESVDEFFSTFDIKFSSGTWAAGGFSDRFMSRGYSPDLPSDVKSRIERIWRAGIRGFTPINAEFLDAMLKVNWQLVEEVLGLSKSKGMEVAGLALDLAGVPILKLGSLTNPDPSLRKKSFEILVDSMDIAKMLGVDVVSFWPGQDGWDYSFEVNYGKKLGLFVSGIRELADEASKRGLKLSLEAKLKEPKEGNMIMPTTYVAVAIAKKVNEELGKNVVGITIDFGHELMYAVEPAFAVHFAKLMDVPLLAIHINTAKAHSNDEDRVVGTGDLWQLVDFLLATIETGYSGWFVLDQFTYRMDPVEGLRLSKELFANAMKKALFIYRQREELEKAREIGDQVKVLDIVKKALYNI</sequence>
<dbReference type="InterPro" id="IPR036237">
    <property type="entry name" value="Xyl_isomerase-like_sf"/>
</dbReference>
<feature type="domain" description="Xylose isomerase-like TIM barrel" evidence="1">
    <location>
        <begin position="91"/>
        <end position="326"/>
    </location>
</feature>
<evidence type="ECO:0000313" key="2">
    <source>
        <dbReference type="EMBL" id="HGI88035.1"/>
    </source>
</evidence>
<dbReference type="InterPro" id="IPR050312">
    <property type="entry name" value="IolE/XylAMocC-like"/>
</dbReference>